<evidence type="ECO:0000256" key="2">
    <source>
        <dbReference type="ARBA" id="ARBA00023315"/>
    </source>
</evidence>
<dbReference type="RefSeq" id="WP_345365586.1">
    <property type="nucleotide sequence ID" value="NZ_BAABHJ010000039.1"/>
</dbReference>
<dbReference type="Pfam" id="PF00583">
    <property type="entry name" value="Acetyltransf_1"/>
    <property type="match status" value="1"/>
</dbReference>
<sequence>MSDPTLLHLDGPATMNRFDEIQEVYAAAFPGYSLDDQRWRVSRQAASPGFDTVAAEASGHLIGFVYGLPLGPKTTWWDGLTPPHEAEFTAEPGTRTFAVIDLAVLPASRGQGLGRTLIDELLGSRSEDRATLATDPAKRATQEMYERWGWRKVGQTPGGSRATQAAYDIYIIALRPGVDSSSR</sequence>
<reference evidence="5" key="1">
    <citation type="journal article" date="2019" name="Int. J. Syst. Evol. Microbiol.">
        <title>The Global Catalogue of Microorganisms (GCM) 10K type strain sequencing project: providing services to taxonomists for standard genome sequencing and annotation.</title>
        <authorList>
            <consortium name="The Broad Institute Genomics Platform"/>
            <consortium name="The Broad Institute Genome Sequencing Center for Infectious Disease"/>
            <person name="Wu L."/>
            <person name="Ma J."/>
        </authorList>
    </citation>
    <scope>NUCLEOTIDE SEQUENCE [LARGE SCALE GENOMIC DNA]</scope>
    <source>
        <strain evidence="5">JCM 17938</strain>
    </source>
</reference>
<organism evidence="4 5">
    <name type="scientific">Actinoallomurus liliacearum</name>
    <dbReference type="NCBI Taxonomy" id="1080073"/>
    <lineage>
        <taxon>Bacteria</taxon>
        <taxon>Bacillati</taxon>
        <taxon>Actinomycetota</taxon>
        <taxon>Actinomycetes</taxon>
        <taxon>Streptosporangiales</taxon>
        <taxon>Thermomonosporaceae</taxon>
        <taxon>Actinoallomurus</taxon>
    </lineage>
</organism>
<evidence type="ECO:0000256" key="1">
    <source>
        <dbReference type="ARBA" id="ARBA00022679"/>
    </source>
</evidence>
<keyword evidence="5" id="KW-1185">Reference proteome</keyword>
<dbReference type="CDD" id="cd04301">
    <property type="entry name" value="NAT_SF"/>
    <property type="match status" value="1"/>
</dbReference>
<accession>A0ABP8TYJ9</accession>
<keyword evidence="1" id="KW-0808">Transferase</keyword>
<evidence type="ECO:0000313" key="4">
    <source>
        <dbReference type="EMBL" id="GAA4617351.1"/>
    </source>
</evidence>
<feature type="domain" description="N-acetyltransferase" evidence="3">
    <location>
        <begin position="4"/>
        <end position="170"/>
    </location>
</feature>
<dbReference type="EMBL" id="BAABHJ010000039">
    <property type="protein sequence ID" value="GAA4617351.1"/>
    <property type="molecule type" value="Genomic_DNA"/>
</dbReference>
<dbReference type="PANTHER" id="PTHR43072">
    <property type="entry name" value="N-ACETYLTRANSFERASE"/>
    <property type="match status" value="1"/>
</dbReference>
<dbReference type="InterPro" id="IPR016181">
    <property type="entry name" value="Acyl_CoA_acyltransferase"/>
</dbReference>
<dbReference type="SUPFAM" id="SSF55729">
    <property type="entry name" value="Acyl-CoA N-acyltransferases (Nat)"/>
    <property type="match status" value="1"/>
</dbReference>
<gene>
    <name evidence="4" type="ORF">GCM10023195_77450</name>
</gene>
<keyword evidence="2" id="KW-0012">Acyltransferase</keyword>
<proteinExistence type="predicted"/>
<evidence type="ECO:0000259" key="3">
    <source>
        <dbReference type="PROSITE" id="PS51186"/>
    </source>
</evidence>
<dbReference type="InterPro" id="IPR000182">
    <property type="entry name" value="GNAT_dom"/>
</dbReference>
<dbReference type="Gene3D" id="3.40.630.30">
    <property type="match status" value="1"/>
</dbReference>
<protein>
    <submittedName>
        <fullName evidence="4">GNAT family N-acetyltransferase</fullName>
    </submittedName>
</protein>
<dbReference type="PANTHER" id="PTHR43072:SF23">
    <property type="entry name" value="UPF0039 PROTEIN C11D3.02C"/>
    <property type="match status" value="1"/>
</dbReference>
<dbReference type="PROSITE" id="PS51186">
    <property type="entry name" value="GNAT"/>
    <property type="match status" value="1"/>
</dbReference>
<name>A0ABP8TYJ9_9ACTN</name>
<dbReference type="Proteomes" id="UP001500212">
    <property type="component" value="Unassembled WGS sequence"/>
</dbReference>
<comment type="caution">
    <text evidence="4">The sequence shown here is derived from an EMBL/GenBank/DDBJ whole genome shotgun (WGS) entry which is preliminary data.</text>
</comment>
<evidence type="ECO:0000313" key="5">
    <source>
        <dbReference type="Proteomes" id="UP001500212"/>
    </source>
</evidence>